<dbReference type="RefSeq" id="WP_124873358.1">
    <property type="nucleotide sequence ID" value="NZ_CP034184.1"/>
</dbReference>
<dbReference type="PIRSF" id="PIRSF028846">
    <property type="entry name" value="UCP028846"/>
    <property type="match status" value="1"/>
</dbReference>
<dbReference type="SMART" id="SM01149">
    <property type="entry name" value="DUF1237"/>
    <property type="match status" value="1"/>
</dbReference>
<dbReference type="Proteomes" id="UP000276417">
    <property type="component" value="Chromosome 2"/>
</dbReference>
<dbReference type="SUPFAM" id="SSF48208">
    <property type="entry name" value="Six-hairpin glycosidases"/>
    <property type="match status" value="1"/>
</dbReference>
<name>A0A3G8YGK0_9DEIO</name>
<dbReference type="PANTHER" id="PTHR31047">
    <property type="entry name" value="MEIOTICALLY UP-REGULATED GENE 157 PROTEIN"/>
    <property type="match status" value="1"/>
</dbReference>
<organism evidence="1 2">
    <name type="scientific">Deinococcus psychrotolerans</name>
    <dbReference type="NCBI Taxonomy" id="2489213"/>
    <lineage>
        <taxon>Bacteria</taxon>
        <taxon>Thermotogati</taxon>
        <taxon>Deinococcota</taxon>
        <taxon>Deinococci</taxon>
        <taxon>Deinococcales</taxon>
        <taxon>Deinococcaceae</taxon>
        <taxon>Deinococcus</taxon>
    </lineage>
</organism>
<dbReference type="OrthoDB" id="181472at2"/>
<evidence type="ECO:0000313" key="1">
    <source>
        <dbReference type="EMBL" id="AZI44065.1"/>
    </source>
</evidence>
<dbReference type="GO" id="GO:0016787">
    <property type="term" value="F:hydrolase activity"/>
    <property type="evidence" value="ECO:0007669"/>
    <property type="project" value="UniProtKB-KW"/>
</dbReference>
<accession>A0A3G8YGK0</accession>
<sequence length="432" mass="48279">MMYTSIHHLQAEMQARLCDRPDLAQTFAHCFPNTLETTVRLLDDGTSFVFTGDIPAMWLRDSSAQVSPYLPLAANDAGLRRLISGLIERQARYLLIDPYANAFNAEPDGSGHSGDRPRKGAWVWERKFELDSLCYPVSLLYRYWQTTNDETIFTTAVRKMLHVVVQVMRTEQRHLEESSYTFERPDPLLPSDTLVNSGRGTPVTYTGMVWSGFRPSDDACTYGYLIPANMFAVVVLGQLTEMARAVLGDAALAESAAALRDEIEQGIQTYGVIQHPAYGQIYAYETDGFGHHLLMDDANVPSLLSIPYLGYRSADDPLYRRTRQFILSADNPYYFSGRHAAGVGSPHTPGGLIWPIALSMQGLTSTEPDERHRLLATLTATTAGTHYMHESFHPDYPTHFTRPWFAWANSLFAEFVLATQGSFAQIGLKTSG</sequence>
<dbReference type="InterPro" id="IPR008928">
    <property type="entry name" value="6-hairpin_glycosidase_sf"/>
</dbReference>
<dbReference type="GO" id="GO:0005975">
    <property type="term" value="P:carbohydrate metabolic process"/>
    <property type="evidence" value="ECO:0007669"/>
    <property type="project" value="InterPro"/>
</dbReference>
<dbReference type="InterPro" id="IPR012341">
    <property type="entry name" value="6hp_glycosidase-like_sf"/>
</dbReference>
<dbReference type="InterPro" id="IPR008313">
    <property type="entry name" value="GH125"/>
</dbReference>
<gene>
    <name evidence="1" type="ORF">EHF33_14195</name>
</gene>
<proteinExistence type="predicted"/>
<protein>
    <submittedName>
        <fullName evidence="1">Glycoside hydrolase family 125 protein</fullName>
    </submittedName>
</protein>
<dbReference type="Gene3D" id="1.50.10.10">
    <property type="match status" value="1"/>
</dbReference>
<dbReference type="Pfam" id="PF06824">
    <property type="entry name" value="Glyco_hydro_125"/>
    <property type="match status" value="1"/>
</dbReference>
<keyword evidence="2" id="KW-1185">Reference proteome</keyword>
<reference evidence="1 2" key="1">
    <citation type="submission" date="2018-11" db="EMBL/GenBank/DDBJ databases">
        <title>Deinococcus shelandsis sp. nov., isolated from South Shetland Islands soil of Antarctica.</title>
        <authorList>
            <person name="Tian J."/>
        </authorList>
    </citation>
    <scope>NUCLEOTIDE SEQUENCE [LARGE SCALE GENOMIC DNA]</scope>
    <source>
        <strain evidence="1 2">S14-83T</strain>
    </source>
</reference>
<keyword evidence="1" id="KW-0378">Hydrolase</keyword>
<dbReference type="EMBL" id="CP034184">
    <property type="protein sequence ID" value="AZI44065.1"/>
    <property type="molecule type" value="Genomic_DNA"/>
</dbReference>
<dbReference type="PANTHER" id="PTHR31047:SF0">
    <property type="entry name" value="MEIOTICALLY UP-REGULATED GENE 157 PROTEIN"/>
    <property type="match status" value="1"/>
</dbReference>
<evidence type="ECO:0000313" key="2">
    <source>
        <dbReference type="Proteomes" id="UP000276417"/>
    </source>
</evidence>
<dbReference type="KEGG" id="dph:EHF33_14195"/>
<dbReference type="AlphaFoldDB" id="A0A3G8YGK0"/>